<dbReference type="Proteomes" id="UP001302316">
    <property type="component" value="Unassembled WGS sequence"/>
</dbReference>
<reference evidence="1 2" key="1">
    <citation type="submission" date="2023-12" db="EMBL/GenBank/DDBJ databases">
        <title>Whole-genome sequencing of halo(alkali)philic microorganisms from hypersaline lakes.</title>
        <authorList>
            <person name="Sorokin D.Y."/>
            <person name="Merkel A.Y."/>
            <person name="Messina E."/>
            <person name="Yakimov M."/>
        </authorList>
    </citation>
    <scope>NUCLEOTIDE SEQUENCE [LARGE SCALE GENOMIC DNA]</scope>
    <source>
        <strain evidence="1 2">AB-CW1</strain>
    </source>
</reference>
<comment type="caution">
    <text evidence="1">The sequence shown here is derived from an EMBL/GenBank/DDBJ whole genome shotgun (WGS) entry which is preliminary data.</text>
</comment>
<gene>
    <name evidence="1" type="ORF">VCB98_02670</name>
</gene>
<dbReference type="AlphaFoldDB" id="A0AAP6MM16"/>
<accession>A0AAP6MM16</accession>
<name>A0AAP6MM16_9GAMM</name>
<sequence>MENGHIAQDPLRTRAQTFHAGNSVLAKAEFFQRPAVGYTADQCKKPMECSN</sequence>
<evidence type="ECO:0000313" key="2">
    <source>
        <dbReference type="Proteomes" id="UP001302316"/>
    </source>
</evidence>
<organism evidence="1 2">
    <name type="scientific">Natronospira elongata</name>
    <dbReference type="NCBI Taxonomy" id="3110268"/>
    <lineage>
        <taxon>Bacteria</taxon>
        <taxon>Pseudomonadati</taxon>
        <taxon>Pseudomonadota</taxon>
        <taxon>Gammaproteobacteria</taxon>
        <taxon>Natronospirales</taxon>
        <taxon>Natronospiraceae</taxon>
        <taxon>Natronospira</taxon>
    </lineage>
</organism>
<dbReference type="EMBL" id="JAYGII010000003">
    <property type="protein sequence ID" value="MEA5444716.1"/>
    <property type="molecule type" value="Genomic_DNA"/>
</dbReference>
<proteinExistence type="predicted"/>
<keyword evidence="2" id="KW-1185">Reference proteome</keyword>
<dbReference type="RefSeq" id="WP_346050211.1">
    <property type="nucleotide sequence ID" value="NZ_JAYGII010000003.1"/>
</dbReference>
<protein>
    <submittedName>
        <fullName evidence="1">Uncharacterized protein</fullName>
    </submittedName>
</protein>
<evidence type="ECO:0000313" key="1">
    <source>
        <dbReference type="EMBL" id="MEA5444716.1"/>
    </source>
</evidence>